<proteinExistence type="inferred from homology"/>
<dbReference type="InterPro" id="IPR008389">
    <property type="entry name" value="ATPase_V0-cplx_e1/e2_su"/>
</dbReference>
<evidence type="ECO:0000256" key="1">
    <source>
        <dbReference type="ARBA" id="ARBA00004127"/>
    </source>
</evidence>
<organism evidence="11 12">
    <name type="scientific">Chilo suppressalis</name>
    <name type="common">Asiatic rice borer moth</name>
    <dbReference type="NCBI Taxonomy" id="168631"/>
    <lineage>
        <taxon>Eukaryota</taxon>
        <taxon>Metazoa</taxon>
        <taxon>Ecdysozoa</taxon>
        <taxon>Arthropoda</taxon>
        <taxon>Hexapoda</taxon>
        <taxon>Insecta</taxon>
        <taxon>Pterygota</taxon>
        <taxon>Neoptera</taxon>
        <taxon>Endopterygota</taxon>
        <taxon>Lepidoptera</taxon>
        <taxon>Glossata</taxon>
        <taxon>Ditrysia</taxon>
        <taxon>Pyraloidea</taxon>
        <taxon>Crambidae</taxon>
        <taxon>Crambinae</taxon>
        <taxon>Chilo</taxon>
    </lineage>
</organism>
<evidence type="ECO:0000256" key="4">
    <source>
        <dbReference type="ARBA" id="ARBA00022692"/>
    </source>
</evidence>
<evidence type="ECO:0000256" key="9">
    <source>
        <dbReference type="SAM" id="MobiDB-lite"/>
    </source>
</evidence>
<keyword evidence="5" id="KW-0375">Hydrogen ion transport</keyword>
<protein>
    <recommendedName>
        <fullName evidence="13">V-type proton ATPase subunit</fullName>
    </recommendedName>
</protein>
<evidence type="ECO:0000256" key="7">
    <source>
        <dbReference type="ARBA" id="ARBA00023065"/>
    </source>
</evidence>
<evidence type="ECO:0000256" key="8">
    <source>
        <dbReference type="ARBA" id="ARBA00023136"/>
    </source>
</evidence>
<feature type="compositionally biased region" description="Polar residues" evidence="9">
    <location>
        <begin position="90"/>
        <end position="110"/>
    </location>
</feature>
<feature type="region of interest" description="Disordered" evidence="9">
    <location>
        <begin position="90"/>
        <end position="135"/>
    </location>
</feature>
<keyword evidence="6 10" id="KW-1133">Transmembrane helix</keyword>
<dbReference type="Pfam" id="PF05493">
    <property type="entry name" value="ATP_synt_H"/>
    <property type="match status" value="1"/>
</dbReference>
<comment type="subcellular location">
    <subcellularLocation>
        <location evidence="1">Endomembrane system</location>
        <topology evidence="1">Multi-pass membrane protein</topology>
    </subcellularLocation>
</comment>
<accession>A0ABN8AYQ5</accession>
<reference evidence="11" key="1">
    <citation type="submission" date="2021-12" db="EMBL/GenBank/DDBJ databases">
        <authorList>
            <person name="King R."/>
        </authorList>
    </citation>
    <scope>NUCLEOTIDE SEQUENCE</scope>
</reference>
<dbReference type="PANTHER" id="PTHR12263:SF0">
    <property type="entry name" value="V-TYPE PROTON ATPASE SUBUNIT"/>
    <property type="match status" value="1"/>
</dbReference>
<keyword evidence="8 10" id="KW-0472">Membrane</keyword>
<feature type="transmembrane region" description="Helical" evidence="10">
    <location>
        <begin position="17"/>
        <end position="39"/>
    </location>
</feature>
<dbReference type="PANTHER" id="PTHR12263">
    <property type="entry name" value="VACUOLAR ATP SYNTHASE SUBUNIT H"/>
    <property type="match status" value="1"/>
</dbReference>
<keyword evidence="7" id="KW-0406">Ion transport</keyword>
<name>A0ABN8AYQ5_CHISP</name>
<dbReference type="Proteomes" id="UP001153292">
    <property type="component" value="Chromosome 10"/>
</dbReference>
<evidence type="ECO:0000256" key="10">
    <source>
        <dbReference type="SAM" id="Phobius"/>
    </source>
</evidence>
<dbReference type="EMBL" id="OU963903">
    <property type="protein sequence ID" value="CAH0398006.1"/>
    <property type="molecule type" value="Genomic_DNA"/>
</dbReference>
<gene>
    <name evidence="11" type="ORF">CHILSU_LOCUS1111</name>
</gene>
<evidence type="ECO:0000256" key="3">
    <source>
        <dbReference type="ARBA" id="ARBA00022448"/>
    </source>
</evidence>
<comment type="similarity">
    <text evidence="2">Belongs to the V-ATPase e1/e2 subunit family.</text>
</comment>
<evidence type="ECO:0000313" key="12">
    <source>
        <dbReference type="Proteomes" id="UP001153292"/>
    </source>
</evidence>
<evidence type="ECO:0008006" key="13">
    <source>
        <dbReference type="Google" id="ProtNLM"/>
    </source>
</evidence>
<evidence type="ECO:0000256" key="6">
    <source>
        <dbReference type="ARBA" id="ARBA00022989"/>
    </source>
</evidence>
<evidence type="ECO:0000256" key="5">
    <source>
        <dbReference type="ARBA" id="ARBA00022781"/>
    </source>
</evidence>
<feature type="transmembrane region" description="Helical" evidence="10">
    <location>
        <begin position="51"/>
        <end position="69"/>
    </location>
</feature>
<sequence>MDGNDGTTMAEVSHDNIYMPIYVLTAVFGGIFVIGPFLVPKRENRELIQQCIMMTAFCMWILWVTIYIAQMHPLTPPRLRNKTMAWLVNTNREPASPPSAVTETTEQPISPSGPLEDPTQSTTPDPRGEPPPPNP</sequence>
<evidence type="ECO:0000313" key="11">
    <source>
        <dbReference type="EMBL" id="CAH0398006.1"/>
    </source>
</evidence>
<keyword evidence="3" id="KW-0813">Transport</keyword>
<evidence type="ECO:0000256" key="2">
    <source>
        <dbReference type="ARBA" id="ARBA00008328"/>
    </source>
</evidence>
<keyword evidence="12" id="KW-1185">Reference proteome</keyword>
<keyword evidence="4 10" id="KW-0812">Transmembrane</keyword>